<dbReference type="EMBL" id="DQVR01000053">
    <property type="protein sequence ID" value="HIQ23885.1"/>
    <property type="molecule type" value="Genomic_DNA"/>
</dbReference>
<evidence type="ECO:0000313" key="4">
    <source>
        <dbReference type="EMBL" id="HIQ23885.1"/>
    </source>
</evidence>
<organism evidence="3 6">
    <name type="scientific">Pyrodictium delaneyi</name>
    <dbReference type="NCBI Taxonomy" id="1273541"/>
    <lineage>
        <taxon>Archaea</taxon>
        <taxon>Thermoproteota</taxon>
        <taxon>Thermoprotei</taxon>
        <taxon>Desulfurococcales</taxon>
        <taxon>Pyrodictiaceae</taxon>
        <taxon>Pyrodictium</taxon>
    </lineage>
</organism>
<dbReference type="Proteomes" id="UP000196694">
    <property type="component" value="Unassembled WGS sequence"/>
</dbReference>
<gene>
    <name evidence="4" type="ORF">EYH50_02420</name>
    <name evidence="5" type="ORF">Pdsh_09065</name>
    <name evidence="3" type="ORF">Pyrde_0500</name>
</gene>
<dbReference type="InterPro" id="IPR005354">
    <property type="entry name" value="UPF0147"/>
</dbReference>
<dbReference type="NCBIfam" id="NF003319">
    <property type="entry name" value="PRK04330.1"/>
    <property type="match status" value="1"/>
</dbReference>
<name>A0A0P0N2J0_9CREN</name>
<dbReference type="EMBL" id="CP013011">
    <property type="protein sequence ID" value="ALL00550.1"/>
    <property type="molecule type" value="Genomic_DNA"/>
</dbReference>
<evidence type="ECO:0000313" key="3">
    <source>
        <dbReference type="EMBL" id="ALL00550.1"/>
    </source>
</evidence>
<dbReference type="OrthoDB" id="65304at2157"/>
<evidence type="ECO:0000313" key="7">
    <source>
        <dbReference type="Proteomes" id="UP000196694"/>
    </source>
</evidence>
<dbReference type="Proteomes" id="UP000600071">
    <property type="component" value="Unassembled WGS sequence"/>
</dbReference>
<protein>
    <recommendedName>
        <fullName evidence="2">UPF0147 protein EYH50_02420</fullName>
    </recommendedName>
</protein>
<accession>A0A0P0N2J0</accession>
<sequence length="90" mass="10103">MAAPIYDNEAKIRQAIVMLMRIINDTAVPRNIRRAATEAIKQLRDESLSPGVRAANAISILDEISQDPNMPVYARTIIWNVISLLETVRD</sequence>
<comment type="similarity">
    <text evidence="1 2">Belongs to the UPF0147 family.</text>
</comment>
<keyword evidence="7" id="KW-1185">Reference proteome</keyword>
<dbReference type="STRING" id="1273541.Pyrde_0500"/>
<dbReference type="HAMAP" id="MF_00342">
    <property type="entry name" value="UPF0147"/>
    <property type="match status" value="1"/>
</dbReference>
<evidence type="ECO:0000256" key="1">
    <source>
        <dbReference type="ARBA" id="ARBA00005958"/>
    </source>
</evidence>
<proteinExistence type="inferred from homology"/>
<dbReference type="Proteomes" id="UP000058613">
    <property type="component" value="Chromosome"/>
</dbReference>
<reference evidence="5 7" key="2">
    <citation type="submission" date="2017-05" db="EMBL/GenBank/DDBJ databases">
        <title>The draft genome of the hyperthermophilic archaeon 'Pyrodictium delaneyi strain Hulk', an iron and nitrate reducer, reveals the capacity for sulfate reduction.</title>
        <authorList>
            <person name="Demey L.M."/>
            <person name="Miller C."/>
            <person name="Manzella M."/>
            <person name="Reguera G."/>
            <person name="Kashefi K."/>
        </authorList>
    </citation>
    <scope>NUCLEOTIDE SEQUENCE [LARGE SCALE GENOMIC DNA]</scope>
    <source>
        <strain evidence="5 7">Hulk</strain>
    </source>
</reference>
<reference evidence="3 6" key="1">
    <citation type="submission" date="2015-10" db="EMBL/GenBank/DDBJ databases">
        <title>Complete genome sequence of hyperthermophilic archaeon Pyrodictium delaneyi Su06.</title>
        <authorList>
            <person name="Jung J.-H."/>
            <person name="Lin J."/>
            <person name="Holden J.F."/>
            <person name="Park C.-S."/>
        </authorList>
    </citation>
    <scope>NUCLEOTIDE SEQUENCE [LARGE SCALE GENOMIC DNA]</scope>
    <source>
        <strain evidence="3 6">Su06</strain>
    </source>
</reference>
<dbReference type="SUPFAM" id="SSF158436">
    <property type="entry name" value="Ta0600-like"/>
    <property type="match status" value="1"/>
</dbReference>
<dbReference type="Gene3D" id="1.20.1440.50">
    <property type="entry name" value="Ta0600-like"/>
    <property type="match status" value="1"/>
</dbReference>
<evidence type="ECO:0000256" key="2">
    <source>
        <dbReference type="HAMAP-Rule" id="MF_00342"/>
    </source>
</evidence>
<dbReference type="GeneID" id="26098830"/>
<dbReference type="InterPro" id="IPR023130">
    <property type="entry name" value="Ta0600-like_sf"/>
</dbReference>
<evidence type="ECO:0000313" key="5">
    <source>
        <dbReference type="EMBL" id="OWJ54012.1"/>
    </source>
</evidence>
<dbReference type="Pfam" id="PF03685">
    <property type="entry name" value="UPF0147"/>
    <property type="match status" value="1"/>
</dbReference>
<evidence type="ECO:0000313" key="6">
    <source>
        <dbReference type="Proteomes" id="UP000058613"/>
    </source>
</evidence>
<reference evidence="4" key="3">
    <citation type="journal article" date="2020" name="ISME J.">
        <title>Gammaproteobacteria mediating utilization of methyl-, sulfur- and petroleum organic compounds in deep ocean hydrothermal plumes.</title>
        <authorList>
            <person name="Zhou Z."/>
            <person name="Liu Y."/>
            <person name="Pan J."/>
            <person name="Cron B.R."/>
            <person name="Toner B.M."/>
            <person name="Anantharaman K."/>
            <person name="Breier J.A."/>
            <person name="Dick G.J."/>
            <person name="Li M."/>
        </authorList>
    </citation>
    <scope>NUCLEOTIDE SEQUENCE</scope>
    <source>
        <strain evidence="4">SZUA-1523</strain>
    </source>
</reference>
<dbReference type="KEGG" id="pdl:Pyrde_0500"/>
<dbReference type="AlphaFoldDB" id="A0A0P0N2J0"/>
<dbReference type="EMBL" id="NCQP01000007">
    <property type="protein sequence ID" value="OWJ54012.1"/>
    <property type="molecule type" value="Genomic_DNA"/>
</dbReference>
<dbReference type="RefSeq" id="WP_055407926.1">
    <property type="nucleotide sequence ID" value="NZ_CP013011.1"/>
</dbReference>